<evidence type="ECO:0000313" key="2">
    <source>
        <dbReference type="Proteomes" id="UP000886501"/>
    </source>
</evidence>
<reference evidence="1" key="2">
    <citation type="journal article" date="2020" name="Nat. Commun.">
        <title>Large-scale genome sequencing of mycorrhizal fungi provides insights into the early evolution of symbiotic traits.</title>
        <authorList>
            <person name="Miyauchi S."/>
            <person name="Kiss E."/>
            <person name="Kuo A."/>
            <person name="Drula E."/>
            <person name="Kohler A."/>
            <person name="Sanchez-Garcia M."/>
            <person name="Morin E."/>
            <person name="Andreopoulos B."/>
            <person name="Barry K.W."/>
            <person name="Bonito G."/>
            <person name="Buee M."/>
            <person name="Carver A."/>
            <person name="Chen C."/>
            <person name="Cichocki N."/>
            <person name="Clum A."/>
            <person name="Culley D."/>
            <person name="Crous P.W."/>
            <person name="Fauchery L."/>
            <person name="Girlanda M."/>
            <person name="Hayes R.D."/>
            <person name="Keri Z."/>
            <person name="LaButti K."/>
            <person name="Lipzen A."/>
            <person name="Lombard V."/>
            <person name="Magnuson J."/>
            <person name="Maillard F."/>
            <person name="Murat C."/>
            <person name="Nolan M."/>
            <person name="Ohm R.A."/>
            <person name="Pangilinan J."/>
            <person name="Pereira M.F."/>
            <person name="Perotto S."/>
            <person name="Peter M."/>
            <person name="Pfister S."/>
            <person name="Riley R."/>
            <person name="Sitrit Y."/>
            <person name="Stielow J.B."/>
            <person name="Szollosi G."/>
            <person name="Zifcakova L."/>
            <person name="Stursova M."/>
            <person name="Spatafora J.W."/>
            <person name="Tedersoo L."/>
            <person name="Vaario L.M."/>
            <person name="Yamada A."/>
            <person name="Yan M."/>
            <person name="Wang P."/>
            <person name="Xu J."/>
            <person name="Bruns T."/>
            <person name="Baldrian P."/>
            <person name="Vilgalys R."/>
            <person name="Dunand C."/>
            <person name="Henrissat B."/>
            <person name="Grigoriev I.V."/>
            <person name="Hibbett D."/>
            <person name="Nagy L.G."/>
            <person name="Martin F.M."/>
        </authorList>
    </citation>
    <scope>NUCLEOTIDE SEQUENCE</scope>
    <source>
        <strain evidence="1">P2</strain>
    </source>
</reference>
<organism evidence="1 2">
    <name type="scientific">Thelephora ganbajun</name>
    <name type="common">Ganba fungus</name>
    <dbReference type="NCBI Taxonomy" id="370292"/>
    <lineage>
        <taxon>Eukaryota</taxon>
        <taxon>Fungi</taxon>
        <taxon>Dikarya</taxon>
        <taxon>Basidiomycota</taxon>
        <taxon>Agaricomycotina</taxon>
        <taxon>Agaricomycetes</taxon>
        <taxon>Thelephorales</taxon>
        <taxon>Thelephoraceae</taxon>
        <taxon>Thelephora</taxon>
    </lineage>
</organism>
<comment type="caution">
    <text evidence="1">The sequence shown here is derived from an EMBL/GenBank/DDBJ whole genome shotgun (WGS) entry which is preliminary data.</text>
</comment>
<protein>
    <submittedName>
        <fullName evidence="1">Uncharacterized protein</fullName>
    </submittedName>
</protein>
<sequence length="100" mass="11436">MVVTEDQLQSLFVQLQKRMVDNGDWDKILLTLTRELNEAGWIDEVKGQSKELAKQSSPPMPFQKLLDATTPIANEQLILFKKKVLIEALIRKSLDVQIES</sequence>
<proteinExistence type="predicted"/>
<name>A0ACB6ZJC8_THEGA</name>
<accession>A0ACB6ZJC8</accession>
<evidence type="ECO:0000313" key="1">
    <source>
        <dbReference type="EMBL" id="KAF9649707.1"/>
    </source>
</evidence>
<keyword evidence="2" id="KW-1185">Reference proteome</keyword>
<dbReference type="EMBL" id="MU117994">
    <property type="protein sequence ID" value="KAF9649707.1"/>
    <property type="molecule type" value="Genomic_DNA"/>
</dbReference>
<gene>
    <name evidence="1" type="ORF">BDM02DRAFT_3186064</name>
</gene>
<dbReference type="Proteomes" id="UP000886501">
    <property type="component" value="Unassembled WGS sequence"/>
</dbReference>
<reference evidence="1" key="1">
    <citation type="submission" date="2019-10" db="EMBL/GenBank/DDBJ databases">
        <authorList>
            <consortium name="DOE Joint Genome Institute"/>
            <person name="Kuo A."/>
            <person name="Miyauchi S."/>
            <person name="Kiss E."/>
            <person name="Drula E."/>
            <person name="Kohler A."/>
            <person name="Sanchez-Garcia M."/>
            <person name="Andreopoulos B."/>
            <person name="Barry K.W."/>
            <person name="Bonito G."/>
            <person name="Buee M."/>
            <person name="Carver A."/>
            <person name="Chen C."/>
            <person name="Cichocki N."/>
            <person name="Clum A."/>
            <person name="Culley D."/>
            <person name="Crous P.W."/>
            <person name="Fauchery L."/>
            <person name="Girlanda M."/>
            <person name="Hayes R."/>
            <person name="Keri Z."/>
            <person name="Labutti K."/>
            <person name="Lipzen A."/>
            <person name="Lombard V."/>
            <person name="Magnuson J."/>
            <person name="Maillard F."/>
            <person name="Morin E."/>
            <person name="Murat C."/>
            <person name="Nolan M."/>
            <person name="Ohm R."/>
            <person name="Pangilinan J."/>
            <person name="Pereira M."/>
            <person name="Perotto S."/>
            <person name="Peter M."/>
            <person name="Riley R."/>
            <person name="Sitrit Y."/>
            <person name="Stielow B."/>
            <person name="Szollosi G."/>
            <person name="Zifcakova L."/>
            <person name="Stursova M."/>
            <person name="Spatafora J.W."/>
            <person name="Tedersoo L."/>
            <person name="Vaario L.-M."/>
            <person name="Yamada A."/>
            <person name="Yan M."/>
            <person name="Wang P."/>
            <person name="Xu J."/>
            <person name="Bruns T."/>
            <person name="Baldrian P."/>
            <person name="Vilgalys R."/>
            <person name="Henrissat B."/>
            <person name="Grigoriev I.V."/>
            <person name="Hibbett D."/>
            <person name="Nagy L.G."/>
            <person name="Martin F.M."/>
        </authorList>
    </citation>
    <scope>NUCLEOTIDE SEQUENCE</scope>
    <source>
        <strain evidence="1">P2</strain>
    </source>
</reference>